<evidence type="ECO:0000313" key="2">
    <source>
        <dbReference type="Proteomes" id="UP000018888"/>
    </source>
</evidence>
<sequence length="94" mass="10918">MKIYAPSKNENVSLRQNIFELIVPQNKDMRLSNLEPLKGESESLKHLIDDENLPPNESQKSSNFRLKIIYIGITFTKYISSSRISNNERNIRIP</sequence>
<keyword evidence="2" id="KW-1185">Reference proteome</keyword>
<name>A0A2P4P0B8_RHIID</name>
<evidence type="ECO:0000313" key="1">
    <source>
        <dbReference type="EMBL" id="POG58827.1"/>
    </source>
</evidence>
<accession>A0A2P4P0B8</accession>
<reference evidence="1 2" key="2">
    <citation type="journal article" date="2018" name="New Phytol.">
        <title>High intraspecific genome diversity in the model arbuscular mycorrhizal symbiont Rhizophagus irregularis.</title>
        <authorList>
            <person name="Chen E.C.H."/>
            <person name="Morin E."/>
            <person name="Beaudet D."/>
            <person name="Noel J."/>
            <person name="Yildirir G."/>
            <person name="Ndikumana S."/>
            <person name="Charron P."/>
            <person name="St-Onge C."/>
            <person name="Giorgi J."/>
            <person name="Kruger M."/>
            <person name="Marton T."/>
            <person name="Ropars J."/>
            <person name="Grigoriev I.V."/>
            <person name="Hainaut M."/>
            <person name="Henrissat B."/>
            <person name="Roux C."/>
            <person name="Martin F."/>
            <person name="Corradi N."/>
        </authorList>
    </citation>
    <scope>NUCLEOTIDE SEQUENCE [LARGE SCALE GENOMIC DNA]</scope>
    <source>
        <strain evidence="1 2">DAOM 197198</strain>
    </source>
</reference>
<reference evidence="1 2" key="1">
    <citation type="journal article" date="2013" name="Proc. Natl. Acad. Sci. U.S.A.">
        <title>Genome of an arbuscular mycorrhizal fungus provides insight into the oldest plant symbiosis.</title>
        <authorList>
            <person name="Tisserant E."/>
            <person name="Malbreil M."/>
            <person name="Kuo A."/>
            <person name="Kohler A."/>
            <person name="Symeonidi A."/>
            <person name="Balestrini R."/>
            <person name="Charron P."/>
            <person name="Duensing N."/>
            <person name="Frei Dit Frey N."/>
            <person name="Gianinazzi-Pearson V."/>
            <person name="Gilbert L.B."/>
            <person name="Handa Y."/>
            <person name="Herr J.R."/>
            <person name="Hijri M."/>
            <person name="Koul R."/>
            <person name="Kawaguchi M."/>
            <person name="Krajinski F."/>
            <person name="Lammers P.J."/>
            <person name="Masclaux F.G."/>
            <person name="Murat C."/>
            <person name="Morin E."/>
            <person name="Ndikumana S."/>
            <person name="Pagni M."/>
            <person name="Petitpierre D."/>
            <person name="Requena N."/>
            <person name="Rosikiewicz P."/>
            <person name="Riley R."/>
            <person name="Saito K."/>
            <person name="San Clemente H."/>
            <person name="Shapiro H."/>
            <person name="van Tuinen D."/>
            <person name="Becard G."/>
            <person name="Bonfante P."/>
            <person name="Paszkowski U."/>
            <person name="Shachar-Hill Y.Y."/>
            <person name="Tuskan G.A."/>
            <person name="Young P.W."/>
            <person name="Sanders I.R."/>
            <person name="Henrissat B."/>
            <person name="Rensing S.A."/>
            <person name="Grigoriev I.V."/>
            <person name="Corradi N."/>
            <person name="Roux C."/>
            <person name="Martin F."/>
        </authorList>
    </citation>
    <scope>NUCLEOTIDE SEQUENCE [LARGE SCALE GENOMIC DNA]</scope>
    <source>
        <strain evidence="1 2">DAOM 197198</strain>
    </source>
</reference>
<dbReference type="Proteomes" id="UP000018888">
    <property type="component" value="Unassembled WGS sequence"/>
</dbReference>
<comment type="caution">
    <text evidence="1">The sequence shown here is derived from an EMBL/GenBank/DDBJ whole genome shotgun (WGS) entry which is preliminary data.</text>
</comment>
<protein>
    <submittedName>
        <fullName evidence="1">Uncharacterized protein</fullName>
    </submittedName>
</protein>
<gene>
    <name evidence="1" type="ORF">GLOIN_2v1789857</name>
</gene>
<dbReference type="SMR" id="A0A2P4P0B8"/>
<dbReference type="AlphaFoldDB" id="A0A2P4P0B8"/>
<dbReference type="VEuPathDB" id="FungiDB:RhiirFUN_017162"/>
<organism evidence="1 2">
    <name type="scientific">Rhizophagus irregularis (strain DAOM 181602 / DAOM 197198 / MUCL 43194)</name>
    <name type="common">Arbuscular mycorrhizal fungus</name>
    <name type="synonym">Glomus intraradices</name>
    <dbReference type="NCBI Taxonomy" id="747089"/>
    <lineage>
        <taxon>Eukaryota</taxon>
        <taxon>Fungi</taxon>
        <taxon>Fungi incertae sedis</taxon>
        <taxon>Mucoromycota</taxon>
        <taxon>Glomeromycotina</taxon>
        <taxon>Glomeromycetes</taxon>
        <taxon>Glomerales</taxon>
        <taxon>Glomeraceae</taxon>
        <taxon>Rhizophagus</taxon>
    </lineage>
</organism>
<proteinExistence type="predicted"/>
<dbReference type="EMBL" id="AUPC02000493">
    <property type="protein sequence ID" value="POG58827.1"/>
    <property type="molecule type" value="Genomic_DNA"/>
</dbReference>